<organism evidence="2 3">
    <name type="scientific">Aquipseudomonas alcaligenes</name>
    <name type="common">Pseudomonas alcaligenes</name>
    <dbReference type="NCBI Taxonomy" id="43263"/>
    <lineage>
        <taxon>Bacteria</taxon>
        <taxon>Pseudomonadati</taxon>
        <taxon>Pseudomonadota</taxon>
        <taxon>Gammaproteobacteria</taxon>
        <taxon>Pseudomonadales</taxon>
        <taxon>Pseudomonadaceae</taxon>
        <taxon>Aquipseudomonas</taxon>
    </lineage>
</organism>
<sequence length="137" mass="14222">MPPAPAHIAGLGCRRGCSASELRQLLDSSLAAHGLHLADLAGLASIELKRDEPGLLELAQSLQLPLAWFSAEQLAPWQQQLSEACTHTLQVTGSAGVAEACALAQAASGGLRAVLVVSKQRSANATLALARIIEEQP</sequence>
<comment type="caution">
    <text evidence="2">The sequence shown here is derived from an EMBL/GenBank/DDBJ whole genome shotgun (WGS) entry which is preliminary data.</text>
</comment>
<feature type="domain" description="CobE/GbiG C-terminal" evidence="1">
    <location>
        <begin position="8"/>
        <end position="130"/>
    </location>
</feature>
<name>A0ABR7S2E1_AQUAC</name>
<dbReference type="InterPro" id="IPR052553">
    <property type="entry name" value="CbiG_hydrolase"/>
</dbReference>
<dbReference type="Proteomes" id="UP000744555">
    <property type="component" value="Unassembled WGS sequence"/>
</dbReference>
<dbReference type="InterPro" id="IPR036518">
    <property type="entry name" value="CobE/GbiG_C_sf"/>
</dbReference>
<dbReference type="EMBL" id="LZEU01000001">
    <property type="protein sequence ID" value="MBC9250892.1"/>
    <property type="molecule type" value="Genomic_DNA"/>
</dbReference>
<evidence type="ECO:0000313" key="2">
    <source>
        <dbReference type="EMBL" id="MBC9250892.1"/>
    </source>
</evidence>
<dbReference type="RefSeq" id="WP_187805958.1">
    <property type="nucleotide sequence ID" value="NZ_LZEU01000001.1"/>
</dbReference>
<gene>
    <name evidence="2" type="ORF">A9179_11445</name>
</gene>
<dbReference type="InterPro" id="IPR002750">
    <property type="entry name" value="CobE/GbiG_C"/>
</dbReference>
<reference evidence="2 3" key="1">
    <citation type="submission" date="2016-06" db="EMBL/GenBank/DDBJ databases">
        <authorList>
            <person name="Ramos C."/>
            <person name="Pintado A."/>
            <person name="Crespo-Gomez J.I."/>
        </authorList>
    </citation>
    <scope>NUCLEOTIDE SEQUENCE [LARGE SCALE GENOMIC DNA]</scope>
    <source>
        <strain evidence="2 3">AVO110</strain>
    </source>
</reference>
<dbReference type="Pfam" id="PF01890">
    <property type="entry name" value="CbiG_C"/>
    <property type="match status" value="1"/>
</dbReference>
<evidence type="ECO:0000313" key="3">
    <source>
        <dbReference type="Proteomes" id="UP000744555"/>
    </source>
</evidence>
<dbReference type="SUPFAM" id="SSF159664">
    <property type="entry name" value="CobE/GbiG C-terminal domain-like"/>
    <property type="match status" value="1"/>
</dbReference>
<dbReference type="Gene3D" id="3.30.420.180">
    <property type="entry name" value="CobE/GbiG C-terminal domain"/>
    <property type="match status" value="1"/>
</dbReference>
<dbReference type="PANTHER" id="PTHR37477">
    <property type="entry name" value="COBALT-PRECORRIN-5A HYDROLASE"/>
    <property type="match status" value="1"/>
</dbReference>
<dbReference type="PANTHER" id="PTHR37477:SF1">
    <property type="entry name" value="COBALT-PRECORRIN-5A HYDROLASE"/>
    <property type="match status" value="1"/>
</dbReference>
<proteinExistence type="predicted"/>
<keyword evidence="3" id="KW-1185">Reference proteome</keyword>
<accession>A0ABR7S2E1</accession>
<evidence type="ECO:0000259" key="1">
    <source>
        <dbReference type="Pfam" id="PF01890"/>
    </source>
</evidence>
<protein>
    <recommendedName>
        <fullName evidence="1">CobE/GbiG C-terminal domain-containing protein</fullName>
    </recommendedName>
</protein>